<reference evidence="3 4" key="2">
    <citation type="submission" date="2017-02" db="EMBL/GenBank/DDBJ databases">
        <title>A genome survey and senescence transcriptome analysis in Lentinula edodes.</title>
        <authorList>
            <person name="Sakamoto Y."/>
            <person name="Nakade K."/>
            <person name="Sato S."/>
            <person name="Yoshida Y."/>
            <person name="Miyazaki K."/>
            <person name="Natsume S."/>
            <person name="Konno N."/>
        </authorList>
    </citation>
    <scope>NUCLEOTIDE SEQUENCE [LARGE SCALE GENOMIC DNA]</scope>
    <source>
        <strain evidence="3 4">NBRC 111202</strain>
    </source>
</reference>
<sequence>MSTILRIKFPLIIGLLFYVVTIVALPLSPPLQNSRSSQNAELITVGEIPRRANHPSSVFENDGLNPSVLSRNAQARSPSRKKVHVILPSVRLEWRPSHLPGIDNYPKYAKERITEMIQAQYGPDTKLEVSEQNAFWRPVSKVTGYFEMKEVQNPKSIKVTGWLKQDGKTISEYEYPNHLPRIDPPPPINLEEILHPSPGPKPTATG</sequence>
<accession>A0A1Q3DWM3</accession>
<evidence type="ECO:0000313" key="4">
    <source>
        <dbReference type="Proteomes" id="UP000188533"/>
    </source>
</evidence>
<feature type="compositionally biased region" description="Pro residues" evidence="1">
    <location>
        <begin position="197"/>
        <end position="206"/>
    </location>
</feature>
<feature type="region of interest" description="Disordered" evidence="1">
    <location>
        <begin position="177"/>
        <end position="206"/>
    </location>
</feature>
<evidence type="ECO:0000313" key="3">
    <source>
        <dbReference type="EMBL" id="GAV99370.1"/>
    </source>
</evidence>
<feature type="region of interest" description="Disordered" evidence="1">
    <location>
        <begin position="54"/>
        <end position="76"/>
    </location>
</feature>
<evidence type="ECO:0000256" key="2">
    <source>
        <dbReference type="SAM" id="Phobius"/>
    </source>
</evidence>
<evidence type="ECO:0000256" key="1">
    <source>
        <dbReference type="SAM" id="MobiDB-lite"/>
    </source>
</evidence>
<reference evidence="3 4" key="1">
    <citation type="submission" date="2016-08" db="EMBL/GenBank/DDBJ databases">
        <authorList>
            <consortium name="Lentinula edodes genome sequencing consortium"/>
            <person name="Sakamoto Y."/>
            <person name="Nakade K."/>
            <person name="Sato S."/>
            <person name="Yoshida Y."/>
            <person name="Miyazaki K."/>
            <person name="Natsume S."/>
            <person name="Konno N."/>
        </authorList>
    </citation>
    <scope>NUCLEOTIDE SEQUENCE [LARGE SCALE GENOMIC DNA]</scope>
    <source>
        <strain evidence="3 4">NBRC 111202</strain>
    </source>
</reference>
<keyword evidence="4" id="KW-1185">Reference proteome</keyword>
<dbReference type="Proteomes" id="UP000188533">
    <property type="component" value="Unassembled WGS sequence"/>
</dbReference>
<protein>
    <submittedName>
        <fullName evidence="3">Uncharacterized protein</fullName>
    </submittedName>
</protein>
<gene>
    <name evidence="3" type="ORF">LENED_000823</name>
</gene>
<feature type="compositionally biased region" description="Polar residues" evidence="1">
    <location>
        <begin position="67"/>
        <end position="76"/>
    </location>
</feature>
<keyword evidence="2" id="KW-1133">Transmembrane helix</keyword>
<comment type="caution">
    <text evidence="3">The sequence shown here is derived from an EMBL/GenBank/DDBJ whole genome shotgun (WGS) entry which is preliminary data.</text>
</comment>
<dbReference type="EMBL" id="BDGU01000013">
    <property type="protein sequence ID" value="GAV99370.1"/>
    <property type="molecule type" value="Genomic_DNA"/>
</dbReference>
<name>A0A1Q3DWM3_LENED</name>
<keyword evidence="2" id="KW-0472">Membrane</keyword>
<organism evidence="3 4">
    <name type="scientific">Lentinula edodes</name>
    <name type="common">Shiitake mushroom</name>
    <name type="synonym">Lentinus edodes</name>
    <dbReference type="NCBI Taxonomy" id="5353"/>
    <lineage>
        <taxon>Eukaryota</taxon>
        <taxon>Fungi</taxon>
        <taxon>Dikarya</taxon>
        <taxon>Basidiomycota</taxon>
        <taxon>Agaricomycotina</taxon>
        <taxon>Agaricomycetes</taxon>
        <taxon>Agaricomycetidae</taxon>
        <taxon>Agaricales</taxon>
        <taxon>Marasmiineae</taxon>
        <taxon>Omphalotaceae</taxon>
        <taxon>Lentinula</taxon>
    </lineage>
</organism>
<keyword evidence="2" id="KW-0812">Transmembrane</keyword>
<dbReference type="AlphaFoldDB" id="A0A1Q3DWM3"/>
<proteinExistence type="predicted"/>
<feature type="transmembrane region" description="Helical" evidence="2">
    <location>
        <begin position="7"/>
        <end position="27"/>
    </location>
</feature>